<keyword evidence="3" id="KW-1185">Reference proteome</keyword>
<evidence type="ECO:0000313" key="2">
    <source>
        <dbReference type="EMBL" id="MPY68429.1"/>
    </source>
</evidence>
<evidence type="ECO:0000256" key="1">
    <source>
        <dbReference type="SAM" id="Phobius"/>
    </source>
</evidence>
<gene>
    <name evidence="2" type="ORF">F8S09_17400</name>
</gene>
<dbReference type="Proteomes" id="UP000484842">
    <property type="component" value="Unassembled WGS sequence"/>
</dbReference>
<sequence length="101" mass="10644">MMRGAAPLAGALLAAALLGVTWGLRRDPLDLAVLGVGLAALVLLLRLTLRGDGRGRLALRVLVALLGGVAIFGVREPTGALLFAAVFFGSQMVTRWLVRRR</sequence>
<keyword evidence="1" id="KW-1133">Transmembrane helix</keyword>
<organism evidence="2 3">
    <name type="scientific">Deinococcus terrestris</name>
    <dbReference type="NCBI Taxonomy" id="2651870"/>
    <lineage>
        <taxon>Bacteria</taxon>
        <taxon>Thermotogati</taxon>
        <taxon>Deinococcota</taxon>
        <taxon>Deinococci</taxon>
        <taxon>Deinococcales</taxon>
        <taxon>Deinococcaceae</taxon>
        <taxon>Deinococcus</taxon>
    </lineage>
</organism>
<reference evidence="2 3" key="1">
    <citation type="submission" date="2019-10" db="EMBL/GenBank/DDBJ databases">
        <title>Deinococcus sp. isolated from soil.</title>
        <authorList>
            <person name="Li Y."/>
            <person name="Wang J."/>
        </authorList>
    </citation>
    <scope>NUCLEOTIDE SEQUENCE [LARGE SCALE GENOMIC DNA]</scope>
    <source>
        <strain evidence="2 3">SDU3-2</strain>
    </source>
</reference>
<accession>A0A7X1P015</accession>
<proteinExistence type="predicted"/>
<dbReference type="EMBL" id="WBSL01000030">
    <property type="protein sequence ID" value="MPY68429.1"/>
    <property type="molecule type" value="Genomic_DNA"/>
</dbReference>
<keyword evidence="1" id="KW-0472">Membrane</keyword>
<comment type="caution">
    <text evidence="2">The sequence shown here is derived from an EMBL/GenBank/DDBJ whole genome shotgun (WGS) entry which is preliminary data.</text>
</comment>
<feature type="transmembrane region" description="Helical" evidence="1">
    <location>
        <begin position="57"/>
        <end position="74"/>
    </location>
</feature>
<feature type="transmembrane region" description="Helical" evidence="1">
    <location>
        <begin position="80"/>
        <end position="98"/>
    </location>
</feature>
<protein>
    <submittedName>
        <fullName evidence="2">Uncharacterized protein</fullName>
    </submittedName>
</protein>
<name>A0A7X1P015_9DEIO</name>
<feature type="transmembrane region" description="Helical" evidence="1">
    <location>
        <begin position="29"/>
        <end position="45"/>
    </location>
</feature>
<evidence type="ECO:0000313" key="3">
    <source>
        <dbReference type="Proteomes" id="UP000484842"/>
    </source>
</evidence>
<keyword evidence="1" id="KW-0812">Transmembrane</keyword>
<dbReference type="AlphaFoldDB" id="A0A7X1P015"/>